<name>A0AAV9A7Z5_ACOGR</name>
<gene>
    <name evidence="1" type="ORF">QJS04_geneDACA002446</name>
</gene>
<protein>
    <submittedName>
        <fullName evidence="1">Uncharacterized protein</fullName>
    </submittedName>
</protein>
<comment type="caution">
    <text evidence="1">The sequence shown here is derived from an EMBL/GenBank/DDBJ whole genome shotgun (WGS) entry which is preliminary data.</text>
</comment>
<evidence type="ECO:0000313" key="1">
    <source>
        <dbReference type="EMBL" id="KAK1260239.1"/>
    </source>
</evidence>
<organism evidence="1 2">
    <name type="scientific">Acorus gramineus</name>
    <name type="common">Dwarf sweet flag</name>
    <dbReference type="NCBI Taxonomy" id="55184"/>
    <lineage>
        <taxon>Eukaryota</taxon>
        <taxon>Viridiplantae</taxon>
        <taxon>Streptophyta</taxon>
        <taxon>Embryophyta</taxon>
        <taxon>Tracheophyta</taxon>
        <taxon>Spermatophyta</taxon>
        <taxon>Magnoliopsida</taxon>
        <taxon>Liliopsida</taxon>
        <taxon>Acoraceae</taxon>
        <taxon>Acorus</taxon>
    </lineage>
</organism>
<dbReference type="AlphaFoldDB" id="A0AAV9A7Z5"/>
<reference evidence="1" key="1">
    <citation type="journal article" date="2023" name="Nat. Commun.">
        <title>Diploid and tetraploid genomes of Acorus and the evolution of monocots.</title>
        <authorList>
            <person name="Ma L."/>
            <person name="Liu K.W."/>
            <person name="Li Z."/>
            <person name="Hsiao Y.Y."/>
            <person name="Qi Y."/>
            <person name="Fu T."/>
            <person name="Tang G.D."/>
            <person name="Zhang D."/>
            <person name="Sun W.H."/>
            <person name="Liu D.K."/>
            <person name="Li Y."/>
            <person name="Chen G.Z."/>
            <person name="Liu X.D."/>
            <person name="Liao X.Y."/>
            <person name="Jiang Y.T."/>
            <person name="Yu X."/>
            <person name="Hao Y."/>
            <person name="Huang J."/>
            <person name="Zhao X.W."/>
            <person name="Ke S."/>
            <person name="Chen Y.Y."/>
            <person name="Wu W.L."/>
            <person name="Hsu J.L."/>
            <person name="Lin Y.F."/>
            <person name="Huang M.D."/>
            <person name="Li C.Y."/>
            <person name="Huang L."/>
            <person name="Wang Z.W."/>
            <person name="Zhao X."/>
            <person name="Zhong W.Y."/>
            <person name="Peng D.H."/>
            <person name="Ahmad S."/>
            <person name="Lan S."/>
            <person name="Zhang J.S."/>
            <person name="Tsai W.C."/>
            <person name="Van de Peer Y."/>
            <person name="Liu Z.J."/>
        </authorList>
    </citation>
    <scope>NUCLEOTIDE SEQUENCE</scope>
    <source>
        <strain evidence="1">SCP</strain>
    </source>
</reference>
<dbReference type="Pfam" id="PF06830">
    <property type="entry name" value="Root_cap"/>
    <property type="match status" value="1"/>
</dbReference>
<sequence length="328" mass="37264">MGMAGHSTRTRGILLGIRLATWGGDAHKGAVILFWRVRGPTGYWVVKLRRAVWQEETDQYLELLELLRQQSINQNFQDVVVRRLAPGRGFSVKSGYEWLRRQRLKLVVTTAKRREIWGCKAPLKCPKQCPQRKPRNNLKVKGCFIDCSSRCETTCKFSKWNDSDDALFIQWDGKEVFVPTNEEAEWRAPPSEEYSKREVVVERTDITNSVKVTVEGLLEMDIKVTPIGEEEDRVHGYHLPSDDAFAHLEMQFKFPKLTDKVEGVLGKTYRPDYVSPVKIGVPMPMMGGEDKYRTPSFLSTVCAACHFKHPNSITTTDTAVAAATVDVA</sequence>
<dbReference type="InterPro" id="IPR009646">
    <property type="entry name" value="Root_cap"/>
</dbReference>
<proteinExistence type="predicted"/>
<dbReference type="Proteomes" id="UP001179952">
    <property type="component" value="Unassembled WGS sequence"/>
</dbReference>
<reference evidence="1" key="2">
    <citation type="submission" date="2023-06" db="EMBL/GenBank/DDBJ databases">
        <authorList>
            <person name="Ma L."/>
            <person name="Liu K.-W."/>
            <person name="Li Z."/>
            <person name="Hsiao Y.-Y."/>
            <person name="Qi Y."/>
            <person name="Fu T."/>
            <person name="Tang G."/>
            <person name="Zhang D."/>
            <person name="Sun W.-H."/>
            <person name="Liu D.-K."/>
            <person name="Li Y."/>
            <person name="Chen G.-Z."/>
            <person name="Liu X.-D."/>
            <person name="Liao X.-Y."/>
            <person name="Jiang Y.-T."/>
            <person name="Yu X."/>
            <person name="Hao Y."/>
            <person name="Huang J."/>
            <person name="Zhao X.-W."/>
            <person name="Ke S."/>
            <person name="Chen Y.-Y."/>
            <person name="Wu W.-L."/>
            <person name="Hsu J.-L."/>
            <person name="Lin Y.-F."/>
            <person name="Huang M.-D."/>
            <person name="Li C.-Y."/>
            <person name="Huang L."/>
            <person name="Wang Z.-W."/>
            <person name="Zhao X."/>
            <person name="Zhong W.-Y."/>
            <person name="Peng D.-H."/>
            <person name="Ahmad S."/>
            <person name="Lan S."/>
            <person name="Zhang J.-S."/>
            <person name="Tsai W.-C."/>
            <person name="Van De Peer Y."/>
            <person name="Liu Z.-J."/>
        </authorList>
    </citation>
    <scope>NUCLEOTIDE SEQUENCE</scope>
    <source>
        <strain evidence="1">SCP</strain>
        <tissue evidence="1">Leaves</tissue>
    </source>
</reference>
<dbReference type="PANTHER" id="PTHR31656">
    <property type="entry name" value="ROOT CAP DOMAIN-CONTAINING PROTEIN"/>
    <property type="match status" value="1"/>
</dbReference>
<keyword evidence="2" id="KW-1185">Reference proteome</keyword>
<dbReference type="EMBL" id="JAUJYN010000011">
    <property type="protein sequence ID" value="KAK1260239.1"/>
    <property type="molecule type" value="Genomic_DNA"/>
</dbReference>
<accession>A0AAV9A7Z5</accession>
<evidence type="ECO:0000313" key="2">
    <source>
        <dbReference type="Proteomes" id="UP001179952"/>
    </source>
</evidence>